<reference evidence="4" key="1">
    <citation type="submission" date="2023-07" db="EMBL/GenBank/DDBJ databases">
        <title>Thauera sp. CAU 1555 isolated from sand of Yaerae Beach.</title>
        <authorList>
            <person name="Kim W."/>
        </authorList>
    </citation>
    <scope>NUCLEOTIDE SEQUENCE [LARGE SCALE GENOMIC DNA]</scope>
    <source>
        <strain evidence="4">CAU 1555</strain>
    </source>
</reference>
<dbReference type="EMBL" id="JACYTO010000001">
    <property type="protein sequence ID" value="MBD8502965.1"/>
    <property type="molecule type" value="Genomic_DNA"/>
</dbReference>
<organism evidence="3 4">
    <name type="scientific">Thauera sedimentorum</name>
    <dbReference type="NCBI Taxonomy" id="2767595"/>
    <lineage>
        <taxon>Bacteria</taxon>
        <taxon>Pseudomonadati</taxon>
        <taxon>Pseudomonadota</taxon>
        <taxon>Betaproteobacteria</taxon>
        <taxon>Rhodocyclales</taxon>
        <taxon>Zoogloeaceae</taxon>
        <taxon>Thauera</taxon>
    </lineage>
</organism>
<protein>
    <submittedName>
        <fullName evidence="3">Aminoacyl-tRNA hydrolase</fullName>
        <ecNumber evidence="3">3.1.1.29</ecNumber>
    </submittedName>
</protein>
<dbReference type="Proteomes" id="UP000603602">
    <property type="component" value="Unassembled WGS sequence"/>
</dbReference>
<dbReference type="NCBIfam" id="NF006718">
    <property type="entry name" value="PRK09256.1"/>
    <property type="match status" value="1"/>
</dbReference>
<evidence type="ECO:0000313" key="3">
    <source>
        <dbReference type="EMBL" id="MBD8502965.1"/>
    </source>
</evidence>
<comment type="similarity">
    <text evidence="1">Belongs to the prokaryotic/mitochondrial release factor family.</text>
</comment>
<evidence type="ECO:0000256" key="1">
    <source>
        <dbReference type="ARBA" id="ARBA00010835"/>
    </source>
</evidence>
<dbReference type="Pfam" id="PF00472">
    <property type="entry name" value="RF-1"/>
    <property type="match status" value="1"/>
</dbReference>
<dbReference type="GO" id="GO:0004045">
    <property type="term" value="F:peptidyl-tRNA hydrolase activity"/>
    <property type="evidence" value="ECO:0007669"/>
    <property type="project" value="UniProtKB-EC"/>
</dbReference>
<name>A0ABR9B9G8_9RHOO</name>
<proteinExistence type="inferred from homology"/>
<evidence type="ECO:0000259" key="2">
    <source>
        <dbReference type="Pfam" id="PF00472"/>
    </source>
</evidence>
<evidence type="ECO:0000313" key="4">
    <source>
        <dbReference type="Proteomes" id="UP000603602"/>
    </source>
</evidence>
<dbReference type="PANTHER" id="PTHR47814:SF1">
    <property type="entry name" value="PEPTIDYL-TRNA HYDROLASE ARFB"/>
    <property type="match status" value="1"/>
</dbReference>
<accession>A0ABR9B9G8</accession>
<sequence>MRPHISIPPEEVEFIAIRAQGSGGQNVNKVSNAVHLRFDIRASSLPAEIRERLLALRDHRITRDGVVVIKAQEFRSLEKNRAEALRRLEALVDGVATVPRARRATRPTRASVERRLAGKARRATVKAGRGRIDE</sequence>
<dbReference type="EC" id="3.1.1.29" evidence="3"/>
<dbReference type="SUPFAM" id="SSF75620">
    <property type="entry name" value="Release factor"/>
    <property type="match status" value="1"/>
</dbReference>
<keyword evidence="4" id="KW-1185">Reference proteome</keyword>
<dbReference type="RefSeq" id="WP_187717707.1">
    <property type="nucleotide sequence ID" value="NZ_JACTAH010000001.1"/>
</dbReference>
<feature type="domain" description="Prokaryotic-type class I peptide chain release factors" evidence="2">
    <location>
        <begin position="4"/>
        <end position="129"/>
    </location>
</feature>
<dbReference type="InterPro" id="IPR045853">
    <property type="entry name" value="Pep_chain_release_fac_I_sf"/>
</dbReference>
<dbReference type="PANTHER" id="PTHR47814">
    <property type="entry name" value="PEPTIDYL-TRNA HYDROLASE ARFB"/>
    <property type="match status" value="1"/>
</dbReference>
<dbReference type="Gene3D" id="3.30.160.20">
    <property type="match status" value="1"/>
</dbReference>
<dbReference type="InterPro" id="IPR000352">
    <property type="entry name" value="Pep_chain_release_fac_I"/>
</dbReference>
<comment type="caution">
    <text evidence="3">The sequence shown here is derived from an EMBL/GenBank/DDBJ whole genome shotgun (WGS) entry which is preliminary data.</text>
</comment>
<gene>
    <name evidence="3" type="primary">arfB</name>
    <name evidence="3" type="ORF">IFO67_08735</name>
</gene>
<keyword evidence="3" id="KW-0378">Hydrolase</keyword>